<keyword evidence="2" id="KW-1185">Reference proteome</keyword>
<dbReference type="Proteomes" id="UP001317870">
    <property type="component" value="Chromosome"/>
</dbReference>
<organism evidence="1 2">
    <name type="scientific">Nocardia sputorum</name>
    <dbReference type="NCBI Taxonomy" id="2984338"/>
    <lineage>
        <taxon>Bacteria</taxon>
        <taxon>Bacillati</taxon>
        <taxon>Actinomycetota</taxon>
        <taxon>Actinomycetes</taxon>
        <taxon>Mycobacteriales</taxon>
        <taxon>Nocardiaceae</taxon>
        <taxon>Nocardia</taxon>
    </lineage>
</organism>
<reference evidence="1 2" key="1">
    <citation type="submission" date="2022-11" db="EMBL/GenBank/DDBJ databases">
        <title>Genome Sequencing of Nocardia sp. ON39_IFM12276 and assembly.</title>
        <authorList>
            <person name="Shimojima M."/>
            <person name="Toyokawa M."/>
            <person name="Uesaka K."/>
        </authorList>
    </citation>
    <scope>NUCLEOTIDE SEQUENCE [LARGE SCALE GENOMIC DNA]</scope>
    <source>
        <strain evidence="1 2">IFM 12276</strain>
    </source>
</reference>
<accession>A0ABN6TV33</accession>
<name>A0ABN6TV33_9NOCA</name>
<gene>
    <name evidence="1" type="ORF">IFM12276_00260</name>
</gene>
<protein>
    <recommendedName>
        <fullName evidence="3">DNA-directed RNA polymerase subunit beta</fullName>
    </recommendedName>
</protein>
<evidence type="ECO:0008006" key="3">
    <source>
        <dbReference type="Google" id="ProtNLM"/>
    </source>
</evidence>
<proteinExistence type="predicted"/>
<evidence type="ECO:0000313" key="1">
    <source>
        <dbReference type="EMBL" id="BDT96997.1"/>
    </source>
</evidence>
<sequence length="159" mass="17809">MGHIAFGDTPVSRCHFYRRVCDLPAVIDPPELGRIIMRSSHVGALTMPAPLGRAVRDVMRRRRDALGPIVAHPRSNRWTYLIRPDLPEDTKLFAELFRINVSIVREGGTVALPSPTAESGAVRHWIETPRDRFRPSGMVVVECIRACGGPDRRWAVAHV</sequence>
<dbReference type="EMBL" id="AP026978">
    <property type="protein sequence ID" value="BDT96997.1"/>
    <property type="molecule type" value="Genomic_DNA"/>
</dbReference>
<evidence type="ECO:0000313" key="2">
    <source>
        <dbReference type="Proteomes" id="UP001317870"/>
    </source>
</evidence>